<reference evidence="1 2" key="1">
    <citation type="submission" date="2019-07" db="EMBL/GenBank/DDBJ databases">
        <authorList>
            <person name="Zhao L.H."/>
        </authorList>
    </citation>
    <scope>NUCLEOTIDE SEQUENCE [LARGE SCALE GENOMIC DNA]</scope>
    <source>
        <strain evidence="1 2">Co35</strain>
    </source>
</reference>
<keyword evidence="2" id="KW-1185">Reference proteome</keyword>
<comment type="caution">
    <text evidence="1">The sequence shown here is derived from an EMBL/GenBank/DDBJ whole genome shotgun (WGS) entry which is preliminary data.</text>
</comment>
<dbReference type="OrthoDB" id="4543339at2"/>
<dbReference type="Proteomes" id="UP000316988">
    <property type="component" value="Unassembled WGS sequence"/>
</dbReference>
<dbReference type="Gene3D" id="3.40.830.10">
    <property type="entry name" value="LigB-like"/>
    <property type="match status" value="1"/>
</dbReference>
<dbReference type="RefSeq" id="WP_143913166.1">
    <property type="nucleotide sequence ID" value="NZ_VLNT01000006.1"/>
</dbReference>
<organism evidence="1 2">
    <name type="scientific">Aeromicrobium piscarium</name>
    <dbReference type="NCBI Taxonomy" id="2590901"/>
    <lineage>
        <taxon>Bacteria</taxon>
        <taxon>Bacillati</taxon>
        <taxon>Actinomycetota</taxon>
        <taxon>Actinomycetes</taxon>
        <taxon>Propionibacteriales</taxon>
        <taxon>Nocardioidaceae</taxon>
        <taxon>Aeromicrobium</taxon>
    </lineage>
</organism>
<dbReference type="EMBL" id="VLNT01000006">
    <property type="protein sequence ID" value="TSD63112.1"/>
    <property type="molecule type" value="Genomic_DNA"/>
</dbReference>
<accession>A0A554S9X6</accession>
<evidence type="ECO:0000313" key="1">
    <source>
        <dbReference type="EMBL" id="TSD63112.1"/>
    </source>
</evidence>
<evidence type="ECO:0000313" key="2">
    <source>
        <dbReference type="Proteomes" id="UP000316988"/>
    </source>
</evidence>
<proteinExistence type="predicted"/>
<gene>
    <name evidence="1" type="ORF">FNM00_09310</name>
</gene>
<protein>
    <submittedName>
        <fullName evidence="1">Uncharacterized protein</fullName>
    </submittedName>
</protein>
<sequence length="211" mass="21543">MTTRWAFVPSAPLLAVSHDPLLASARDAARAAVGWLVDGAAEVVVLDGSASDVDGDERTGGSLRGFGLDIRAGGPREELGLAHALGAWLLDDAGWSGPRRYVSSLADVPPALVVVADGYACVNELSPLGFDPRGPKGQAEIVGALASADPDALRVLDTESALDLGCSGAPTLAHAASAAADLDWRGAVTYDDAPLGIGYWVAAWESESTPA</sequence>
<name>A0A554S9X6_9ACTN</name>
<dbReference type="AlphaFoldDB" id="A0A554S9X6"/>